<evidence type="ECO:0000256" key="10">
    <source>
        <dbReference type="ARBA" id="ARBA00022833"/>
    </source>
</evidence>
<dbReference type="SMART" id="SM00320">
    <property type="entry name" value="WD40"/>
    <property type="match status" value="4"/>
</dbReference>
<dbReference type="InterPro" id="IPR036291">
    <property type="entry name" value="NAD(P)-bd_dom_sf"/>
</dbReference>
<dbReference type="PANTHER" id="PTHR43880">
    <property type="entry name" value="ALCOHOL DEHYDROGENASE"/>
    <property type="match status" value="1"/>
</dbReference>
<dbReference type="InterPro" id="IPR013149">
    <property type="entry name" value="ADH-like_C"/>
</dbReference>
<proteinExistence type="inferred from homology"/>
<dbReference type="NCBIfam" id="TIGR02818">
    <property type="entry name" value="adh_III_F_hyde"/>
    <property type="match status" value="1"/>
</dbReference>
<evidence type="ECO:0000256" key="19">
    <source>
        <dbReference type="PROSITE-ProRule" id="PRU00221"/>
    </source>
</evidence>
<dbReference type="GO" id="GO:0008270">
    <property type="term" value="F:zinc ion binding"/>
    <property type="evidence" value="ECO:0007669"/>
    <property type="project" value="InterPro"/>
</dbReference>
<evidence type="ECO:0000256" key="13">
    <source>
        <dbReference type="ARBA" id="ARBA00034464"/>
    </source>
</evidence>
<dbReference type="Pfam" id="PF00107">
    <property type="entry name" value="ADH_zinc_N"/>
    <property type="match status" value="1"/>
</dbReference>
<feature type="repeat" description="WD" evidence="19">
    <location>
        <begin position="184"/>
        <end position="216"/>
    </location>
</feature>
<evidence type="ECO:0000256" key="12">
    <source>
        <dbReference type="ARBA" id="ARBA00023027"/>
    </source>
</evidence>
<keyword evidence="12" id="KW-0520">NAD</keyword>
<dbReference type="STRING" id="246404.A0A507FR32"/>
<dbReference type="Proteomes" id="UP000320333">
    <property type="component" value="Unassembled WGS sequence"/>
</dbReference>
<evidence type="ECO:0000313" key="23">
    <source>
        <dbReference type="Proteomes" id="UP000320333"/>
    </source>
</evidence>
<feature type="region of interest" description="Disordered" evidence="20">
    <location>
        <begin position="384"/>
        <end position="417"/>
    </location>
</feature>
<dbReference type="InterPro" id="IPR014183">
    <property type="entry name" value="ADH_3"/>
</dbReference>
<dbReference type="InterPro" id="IPR015943">
    <property type="entry name" value="WD40/YVTN_repeat-like_dom_sf"/>
</dbReference>
<keyword evidence="8" id="KW-0479">Metal-binding</keyword>
<sequence>MRNFFKTSAYLHAGVSSLLRVLNAASVDGTHVVRPVPFTCVASSAEMPINVNINTTSNLPQSASADSSFNPIFAYVLAAVDQRGHVFAFDIPKNKFWLVARSGVSAVCMTFNSVRRREIILGLSDNSIHCYNIDTNLLVARLPAYHKSAPLAISVHPTLPLAISNSSTESILWDTEKWERKRVLMGAGPGVQQASFSKTGDAIVTAFNDGSILIWDTFTVNLRWKISLDRFAANLEQQPPGHSLSGNDKNSRTHFHVYQSRTSYFSTSANDEYLVYGGIDSSVTVWNLIEKRLVHEIVIPDFKKRIISQIEFLGNSNVIAVLSSAGQLVLIDVEKAKMLGQFKGKHLFRSFSVSHDGSVMTVVLMDVKYSLRLIRVDHMFRAGKEKREEREDEDEGETAEDLHQRSPPSSPIKKVKVQPPQTKTFYEMIEAKENTTLLNRRKLLKYLKHYGSYPDDYRHVLYFLNYCLRLTAALCNRTMIWRFLLKLPENRDAYEILLEKGIHSSVKDFRKKFPLKSDRIAKSMERTLSCLAHWSPIFEDLDYLPGMVFPIVKLFVNDMFSGFEVIMTILLNWCQKWWEYYPNPPIECLAIIEDLLKLHDPQLLSHFVHLQITSQVYAWPLLQTLLTEILSKSEWLRVWDHLVTNPPAFLYYIVASYLIQLRVSLLDATKLQDIAFTLSRVNGGVSVDKLVVAAYRMHSETPDSASPVTFFEAFKPVLRGQYPIFNAYPEFIVNYQSKMKERIRTDEIEYLRRRKLADEVSKLSDELKKDKQAWESADWKMNEMVETWWESMMGAEDSHNERLARLDAQEKEQRVRALKRIAEARKSFVQLQANNTHAHALNLAKAVGSNRNTLETQTDLETLDTQFKRVENEWMARKEEMLAARQELSKLDQTRAERFVWNAKRVGVPPETANSMGTAAMDATDEYISHAFQTERLRAARSEGLRDPSLSPTRIKPRAWSPALLGQSRHRRMEVDASEYNSDGTGVSPVRSELSVNVDRYSEGSPTRSSNFLTATSALDEPPTPAPVNLIYLSSLQVIKCKAAIAWAPKQPLSVEDIEVAPPKAGEVRIKVVASGVCHTDAYTLSGADSEGVFPVIMGHEGGGIVESVGEGVTSVVPGDHVIPLYIPECRTCKFCTSGKTNLCSIVRETQGAGLMPDRTSRFTCKGQPIFHYMGTSTFSEYTVCLEISVAKVTPEAPLDKVCLLGCGITTGYGAALKTAQVTPGSTVAIFGLGGVGLSVVQGCRTAGATRIIAVDLNPAKFDLARKMGATEFVNPSELNGVTIQQHLVSITDGGVDYSFECIGNVNVMRSALECTHKGWGVSVIIGVAGAGQEISTRPFQLVTGRTWKGSAFGGYKGRTELPGLVDDYLTHKLDIDSFVTHTLKLDEINRGFDLMHSGESIRAVVIF</sequence>
<dbReference type="Gene3D" id="3.90.180.10">
    <property type="entry name" value="Medium-chain alcohol dehydrogenases, catalytic domain"/>
    <property type="match status" value="1"/>
</dbReference>
<keyword evidence="23" id="KW-1185">Reference proteome</keyword>
<comment type="caution">
    <text evidence="22">The sequence shown here is derived from an EMBL/GenBank/DDBJ whole genome shotgun (WGS) entry which is preliminary data.</text>
</comment>
<protein>
    <recommendedName>
        <fullName evidence="7">TBC1 domain family member 31</fullName>
        <ecNumber evidence="6">1.1.1.1</ecNumber>
        <ecNumber evidence="5">1.1.1.284</ecNumber>
    </recommendedName>
</protein>
<evidence type="ECO:0000256" key="14">
    <source>
        <dbReference type="ARBA" id="ARBA00047793"/>
    </source>
</evidence>
<dbReference type="Pfam" id="PF00566">
    <property type="entry name" value="RabGAP-TBC"/>
    <property type="match status" value="1"/>
</dbReference>
<evidence type="ECO:0000256" key="17">
    <source>
        <dbReference type="ARBA" id="ARBA00049164"/>
    </source>
</evidence>
<evidence type="ECO:0000256" key="5">
    <source>
        <dbReference type="ARBA" id="ARBA00012309"/>
    </source>
</evidence>
<dbReference type="Gene3D" id="3.40.50.720">
    <property type="entry name" value="NAD(P)-binding Rossmann-like Domain"/>
    <property type="match status" value="1"/>
</dbReference>
<dbReference type="EC" id="1.1.1.284" evidence="5"/>
<comment type="catalytic activity">
    <reaction evidence="16">
        <text>S-(hydroxymethyl)glutathione + NAD(+) = S-formylglutathione + NADH + H(+)</text>
        <dbReference type="Rhea" id="RHEA:19985"/>
        <dbReference type="ChEBI" id="CHEBI:15378"/>
        <dbReference type="ChEBI" id="CHEBI:57540"/>
        <dbReference type="ChEBI" id="CHEBI:57688"/>
        <dbReference type="ChEBI" id="CHEBI:57945"/>
        <dbReference type="ChEBI" id="CHEBI:58758"/>
        <dbReference type="EC" id="1.1.1.284"/>
    </reaction>
</comment>
<dbReference type="PROSITE" id="PS50082">
    <property type="entry name" value="WD_REPEATS_2"/>
    <property type="match status" value="1"/>
</dbReference>
<dbReference type="SUPFAM" id="SSF50978">
    <property type="entry name" value="WD40 repeat-like"/>
    <property type="match status" value="1"/>
</dbReference>
<evidence type="ECO:0000256" key="20">
    <source>
        <dbReference type="SAM" id="MobiDB-lite"/>
    </source>
</evidence>
<feature type="compositionally biased region" description="Acidic residues" evidence="20">
    <location>
        <begin position="390"/>
        <end position="399"/>
    </location>
</feature>
<comment type="subcellular location">
    <subcellularLocation>
        <location evidence="2">Cytoplasm</location>
        <location evidence="2">Cytoskeleton</location>
        <location evidence="2">Cilium basal body</location>
    </subcellularLocation>
    <subcellularLocation>
        <location evidence="3">Cytoplasm</location>
        <location evidence="3">Cytoskeleton</location>
        <location evidence="3">Microtubule organizing center</location>
        <location evidence="3">Centrosome</location>
        <location evidence="3">Centriolar satellite</location>
    </subcellularLocation>
</comment>
<dbReference type="CDD" id="cd08300">
    <property type="entry name" value="alcohol_DH_class_III"/>
    <property type="match status" value="1"/>
</dbReference>
<evidence type="ECO:0000256" key="6">
    <source>
        <dbReference type="ARBA" id="ARBA00013190"/>
    </source>
</evidence>
<dbReference type="GO" id="GO:0030030">
    <property type="term" value="P:cell projection organization"/>
    <property type="evidence" value="ECO:0007669"/>
    <property type="project" value="UniProtKB-KW"/>
</dbReference>
<dbReference type="OrthoDB" id="5578278at2759"/>
<evidence type="ECO:0000256" key="8">
    <source>
        <dbReference type="ARBA" id="ARBA00022723"/>
    </source>
</evidence>
<dbReference type="GO" id="GO:0004022">
    <property type="term" value="F:alcohol dehydrogenase (NAD+) activity"/>
    <property type="evidence" value="ECO:0007669"/>
    <property type="project" value="UniProtKB-EC"/>
</dbReference>
<keyword evidence="19" id="KW-0853">WD repeat</keyword>
<keyword evidence="11" id="KW-0560">Oxidoreductase</keyword>
<evidence type="ECO:0000259" key="21">
    <source>
        <dbReference type="PROSITE" id="PS50086"/>
    </source>
</evidence>
<keyword evidence="10" id="KW-0862">Zinc</keyword>
<dbReference type="InterPro" id="IPR035969">
    <property type="entry name" value="Rab-GAP_TBC_sf"/>
</dbReference>
<dbReference type="InterPro" id="IPR000195">
    <property type="entry name" value="Rab-GAP-TBC_dom"/>
</dbReference>
<dbReference type="Pfam" id="PF08240">
    <property type="entry name" value="ADH_N"/>
    <property type="match status" value="1"/>
</dbReference>
<comment type="catalytic activity">
    <reaction evidence="14">
        <text>S-(hydroxymethyl)glutathione + NADP(+) = S-formylglutathione + NADPH + H(+)</text>
        <dbReference type="Rhea" id="RHEA:19981"/>
        <dbReference type="ChEBI" id="CHEBI:15378"/>
        <dbReference type="ChEBI" id="CHEBI:57688"/>
        <dbReference type="ChEBI" id="CHEBI:57783"/>
        <dbReference type="ChEBI" id="CHEBI:58349"/>
        <dbReference type="ChEBI" id="CHEBI:58758"/>
        <dbReference type="EC" id="1.1.1.284"/>
    </reaction>
</comment>
<evidence type="ECO:0000256" key="15">
    <source>
        <dbReference type="ARBA" id="ARBA00047901"/>
    </source>
</evidence>
<gene>
    <name evidence="22" type="ORF">CcCBS67573_g01009</name>
</gene>
<dbReference type="FunFam" id="3.40.50.720:FF:000003">
    <property type="entry name" value="S-(hydroxymethyl)glutathione dehydrogenase"/>
    <property type="match status" value="1"/>
</dbReference>
<comment type="catalytic activity">
    <reaction evidence="17">
        <text>a secondary alcohol + NAD(+) = a ketone + NADH + H(+)</text>
        <dbReference type="Rhea" id="RHEA:10740"/>
        <dbReference type="ChEBI" id="CHEBI:15378"/>
        <dbReference type="ChEBI" id="CHEBI:17087"/>
        <dbReference type="ChEBI" id="CHEBI:35681"/>
        <dbReference type="ChEBI" id="CHEBI:57540"/>
        <dbReference type="ChEBI" id="CHEBI:57945"/>
        <dbReference type="EC" id="1.1.1.1"/>
    </reaction>
</comment>
<evidence type="ECO:0000256" key="9">
    <source>
        <dbReference type="ARBA" id="ARBA00022794"/>
    </source>
</evidence>
<organism evidence="22 23">
    <name type="scientific">Chytriomyces confervae</name>
    <dbReference type="NCBI Taxonomy" id="246404"/>
    <lineage>
        <taxon>Eukaryota</taxon>
        <taxon>Fungi</taxon>
        <taxon>Fungi incertae sedis</taxon>
        <taxon>Chytridiomycota</taxon>
        <taxon>Chytridiomycota incertae sedis</taxon>
        <taxon>Chytridiomycetes</taxon>
        <taxon>Chytridiales</taxon>
        <taxon>Chytriomycetaceae</taxon>
        <taxon>Chytriomyces</taxon>
    </lineage>
</organism>
<feature type="domain" description="Rab-GAP TBC" evidence="21">
    <location>
        <begin position="471"/>
        <end position="646"/>
    </location>
</feature>
<evidence type="ECO:0000256" key="3">
    <source>
        <dbReference type="ARBA" id="ARBA00004607"/>
    </source>
</evidence>
<evidence type="ECO:0000256" key="2">
    <source>
        <dbReference type="ARBA" id="ARBA00004120"/>
    </source>
</evidence>
<comment type="catalytic activity">
    <reaction evidence="18">
        <text>a primary alcohol + NAD(+) = an aldehyde + NADH + H(+)</text>
        <dbReference type="Rhea" id="RHEA:10736"/>
        <dbReference type="ChEBI" id="CHEBI:15378"/>
        <dbReference type="ChEBI" id="CHEBI:15734"/>
        <dbReference type="ChEBI" id="CHEBI:17478"/>
        <dbReference type="ChEBI" id="CHEBI:57540"/>
        <dbReference type="ChEBI" id="CHEBI:57945"/>
        <dbReference type="EC" id="1.1.1.1"/>
    </reaction>
</comment>
<evidence type="ECO:0000313" key="22">
    <source>
        <dbReference type="EMBL" id="TPX77756.1"/>
    </source>
</evidence>
<dbReference type="InterPro" id="IPR011032">
    <property type="entry name" value="GroES-like_sf"/>
</dbReference>
<evidence type="ECO:0000256" key="18">
    <source>
        <dbReference type="ARBA" id="ARBA00049243"/>
    </source>
</evidence>
<name>A0A507FR32_9FUNG</name>
<evidence type="ECO:0000256" key="1">
    <source>
        <dbReference type="ARBA" id="ARBA00001947"/>
    </source>
</evidence>
<evidence type="ECO:0000256" key="16">
    <source>
        <dbReference type="ARBA" id="ARBA00048110"/>
    </source>
</evidence>
<dbReference type="GO" id="GO:0051903">
    <property type="term" value="F:S-(hydroxymethyl)glutathione dehydrogenase [NAD(P)+] activity"/>
    <property type="evidence" value="ECO:0007669"/>
    <property type="project" value="UniProtKB-EC"/>
</dbReference>
<dbReference type="InterPro" id="IPR002328">
    <property type="entry name" value="ADH_Zn_CS"/>
</dbReference>
<dbReference type="FunFam" id="3.90.180.10:FF:000001">
    <property type="entry name" value="S-(hydroxymethyl)glutathione dehydrogenase"/>
    <property type="match status" value="1"/>
</dbReference>
<comment type="catalytic activity">
    <reaction evidence="15">
        <text>S-nitrosoglutathione + NADH + H(+) = S-(hydroxysulfenamide)glutathione + NAD(+)</text>
        <dbReference type="Rhea" id="RHEA:78371"/>
        <dbReference type="ChEBI" id="CHEBI:15378"/>
        <dbReference type="ChEBI" id="CHEBI:57540"/>
        <dbReference type="ChEBI" id="CHEBI:57945"/>
        <dbReference type="ChEBI" id="CHEBI:145544"/>
        <dbReference type="ChEBI" id="CHEBI:229723"/>
    </reaction>
</comment>
<dbReference type="EMBL" id="QEAP01000015">
    <property type="protein sequence ID" value="TPX77756.1"/>
    <property type="molecule type" value="Genomic_DNA"/>
</dbReference>
<evidence type="ECO:0000256" key="4">
    <source>
        <dbReference type="ARBA" id="ARBA00010902"/>
    </source>
</evidence>
<accession>A0A507FR32</accession>
<dbReference type="GO" id="GO:0046294">
    <property type="term" value="P:formaldehyde catabolic process"/>
    <property type="evidence" value="ECO:0007669"/>
    <property type="project" value="InterPro"/>
</dbReference>
<comment type="function">
    <text evidence="13">Molecular adapter which is involved in cilium biogenesis. Part of a functional complex including OFD1 a centriolar protein involved in cilium assembly. Could regulate the cAMP-dependent phosphorylation of OFD1, and its subsequent ubiquitination by PJA2 which ultimately leads to its proteasomal degradation.</text>
</comment>
<dbReference type="EC" id="1.1.1.1" evidence="6"/>
<dbReference type="SUPFAM" id="SSF50129">
    <property type="entry name" value="GroES-like"/>
    <property type="match status" value="2"/>
</dbReference>
<keyword evidence="9" id="KW-0970">Cilium biogenesis/degradation</keyword>
<dbReference type="GO" id="GO:0005829">
    <property type="term" value="C:cytosol"/>
    <property type="evidence" value="ECO:0007669"/>
    <property type="project" value="TreeGrafter"/>
</dbReference>
<dbReference type="PROSITE" id="PS00059">
    <property type="entry name" value="ADH_ZINC"/>
    <property type="match status" value="1"/>
</dbReference>
<dbReference type="Gene3D" id="2.130.10.10">
    <property type="entry name" value="YVTN repeat-like/Quinoprotein amine dehydrogenase"/>
    <property type="match status" value="2"/>
</dbReference>
<comment type="similarity">
    <text evidence="4">Belongs to the zinc-containing alcohol dehydrogenase family. Class-III subfamily.</text>
</comment>
<evidence type="ECO:0000256" key="7">
    <source>
        <dbReference type="ARBA" id="ARBA00014199"/>
    </source>
</evidence>
<comment type="cofactor">
    <cofactor evidence="1">
        <name>Zn(2+)</name>
        <dbReference type="ChEBI" id="CHEBI:29105"/>
    </cofactor>
</comment>
<dbReference type="SUPFAM" id="SSF51735">
    <property type="entry name" value="NAD(P)-binding Rossmann-fold domains"/>
    <property type="match status" value="1"/>
</dbReference>
<dbReference type="SUPFAM" id="SSF47923">
    <property type="entry name" value="Ypt/Rab-GAP domain of gyp1p"/>
    <property type="match status" value="1"/>
</dbReference>
<evidence type="ECO:0000256" key="11">
    <source>
        <dbReference type="ARBA" id="ARBA00023002"/>
    </source>
</evidence>
<dbReference type="InterPro" id="IPR001680">
    <property type="entry name" value="WD40_rpt"/>
</dbReference>
<reference evidence="22 23" key="1">
    <citation type="journal article" date="2019" name="Sci. Rep.">
        <title>Comparative genomics of chytrid fungi reveal insights into the obligate biotrophic and pathogenic lifestyle of Synchytrium endobioticum.</title>
        <authorList>
            <person name="van de Vossenberg B.T.L.H."/>
            <person name="Warris S."/>
            <person name="Nguyen H.D.T."/>
            <person name="van Gent-Pelzer M.P.E."/>
            <person name="Joly D.L."/>
            <person name="van de Geest H.C."/>
            <person name="Bonants P.J.M."/>
            <person name="Smith D.S."/>
            <person name="Levesque C.A."/>
            <person name="van der Lee T.A.J."/>
        </authorList>
    </citation>
    <scope>NUCLEOTIDE SEQUENCE [LARGE SCALE GENOMIC DNA]</scope>
    <source>
        <strain evidence="22 23">CBS 675.73</strain>
    </source>
</reference>
<dbReference type="Gene3D" id="1.10.472.80">
    <property type="entry name" value="Ypt/Rab-GAP domain of gyp1p, domain 3"/>
    <property type="match status" value="1"/>
</dbReference>
<dbReference type="PANTHER" id="PTHR43880:SF12">
    <property type="entry name" value="ALCOHOL DEHYDROGENASE CLASS-3"/>
    <property type="match status" value="1"/>
</dbReference>
<dbReference type="InterPro" id="IPR036322">
    <property type="entry name" value="WD40_repeat_dom_sf"/>
</dbReference>
<dbReference type="PROSITE" id="PS50086">
    <property type="entry name" value="TBC_RABGAP"/>
    <property type="match status" value="1"/>
</dbReference>
<dbReference type="InterPro" id="IPR013154">
    <property type="entry name" value="ADH-like_N"/>
</dbReference>